<evidence type="ECO:0000313" key="4">
    <source>
        <dbReference type="Proteomes" id="UP000003835"/>
    </source>
</evidence>
<feature type="region of interest" description="Disordered" evidence="1">
    <location>
        <begin position="90"/>
        <end position="111"/>
    </location>
</feature>
<feature type="transmembrane region" description="Helical" evidence="2">
    <location>
        <begin position="263"/>
        <end position="284"/>
    </location>
</feature>
<gene>
    <name evidence="3" type="ORF">MC7420_7174</name>
</gene>
<evidence type="ECO:0000256" key="1">
    <source>
        <dbReference type="SAM" id="MobiDB-lite"/>
    </source>
</evidence>
<name>B4VHU8_9CYAN</name>
<accession>B4VHU8</accession>
<keyword evidence="2" id="KW-1133">Transmembrane helix</keyword>
<dbReference type="RefSeq" id="WP_006097996.1">
    <property type="nucleotide sequence ID" value="NZ_DS989841.1"/>
</dbReference>
<feature type="transmembrane region" description="Helical" evidence="2">
    <location>
        <begin position="454"/>
        <end position="475"/>
    </location>
</feature>
<protein>
    <recommendedName>
        <fullName evidence="5">Peptidase, M50 family protein</fullName>
    </recommendedName>
</protein>
<feature type="transmembrane region" description="Helical" evidence="2">
    <location>
        <begin position="220"/>
        <end position="242"/>
    </location>
</feature>
<dbReference type="EMBL" id="DS989841">
    <property type="protein sequence ID" value="EDX78521.1"/>
    <property type="molecule type" value="Genomic_DNA"/>
</dbReference>
<dbReference type="OrthoDB" id="9800627at2"/>
<keyword evidence="4" id="KW-1185">Reference proteome</keyword>
<dbReference type="Proteomes" id="UP000003835">
    <property type="component" value="Unassembled WGS sequence"/>
</dbReference>
<evidence type="ECO:0000256" key="2">
    <source>
        <dbReference type="SAM" id="Phobius"/>
    </source>
</evidence>
<evidence type="ECO:0008006" key="5">
    <source>
        <dbReference type="Google" id="ProtNLM"/>
    </source>
</evidence>
<keyword evidence="2" id="KW-0812">Transmembrane</keyword>
<dbReference type="CDD" id="cd05709">
    <property type="entry name" value="S2P-M50"/>
    <property type="match status" value="1"/>
</dbReference>
<feature type="transmembrane region" description="Helical" evidence="2">
    <location>
        <begin position="358"/>
        <end position="380"/>
    </location>
</feature>
<feature type="transmembrane region" description="Helical" evidence="2">
    <location>
        <begin position="331"/>
        <end position="352"/>
    </location>
</feature>
<feature type="transmembrane region" description="Helical" evidence="2">
    <location>
        <begin position="425"/>
        <end position="448"/>
    </location>
</feature>
<proteinExistence type="predicted"/>
<sequence length="479" mass="55032">MDNNWICPDITTYWKLSQQRDSSQFILHTPDNHHHHQFSPTEAQALRYFTGHYTVNQIQQKLSETLPPNFVTKLLQKLITLNILALEPSHLNQPNPTPSSHPNPNSPHLKPSLQWIQHTDNYWILRNPEDRTFLQLNNQTKTVINELEHLSPNAICQTYNIPPNQLRILLQQLAATAMLEGTKPPKPRRGKFTPLQLLYFRIPLFNPDPWLSRHVENLSWIWTKQFALTLGLFLTVSLIIGLHQRQEILAIGQKLITTQGSNLFLPFILLALLVVSLHELGHAFTLKHYANQVPHLNLQVSEMGVFFMFLMPAAYTNTSDAYCLVKHYQRVLVVAAGVLCQLIIAAIALWLWNGSVSGSWLFTTSYLLMGAALFTVALNLNPLAKFDGYYLAVALTGINNLRSRSFKFYGNLLRRKPIQERLRDALILAAYAPFSFIYLQFVFGFILYRVIGWSFANIPTLAMSLLVLWAIYFYFPRDQ</sequence>
<feature type="compositionally biased region" description="Pro residues" evidence="1">
    <location>
        <begin position="95"/>
        <end position="105"/>
    </location>
</feature>
<organism evidence="3 4">
    <name type="scientific">Coleofasciculus chthonoplastes PCC 7420</name>
    <dbReference type="NCBI Taxonomy" id="118168"/>
    <lineage>
        <taxon>Bacteria</taxon>
        <taxon>Bacillati</taxon>
        <taxon>Cyanobacteriota</taxon>
        <taxon>Cyanophyceae</taxon>
        <taxon>Coleofasciculales</taxon>
        <taxon>Coleofasciculaceae</taxon>
        <taxon>Coleofasciculus</taxon>
    </lineage>
</organism>
<dbReference type="eggNOG" id="COG1994">
    <property type="taxonomic scope" value="Bacteria"/>
</dbReference>
<dbReference type="AlphaFoldDB" id="B4VHU8"/>
<evidence type="ECO:0000313" key="3">
    <source>
        <dbReference type="EMBL" id="EDX78521.1"/>
    </source>
</evidence>
<dbReference type="STRING" id="118168.MC7420_7174"/>
<reference evidence="3 4" key="1">
    <citation type="submission" date="2008-07" db="EMBL/GenBank/DDBJ databases">
        <authorList>
            <person name="Tandeau de Marsac N."/>
            <person name="Ferriera S."/>
            <person name="Johnson J."/>
            <person name="Kravitz S."/>
            <person name="Beeson K."/>
            <person name="Sutton G."/>
            <person name="Rogers Y.-H."/>
            <person name="Friedman R."/>
            <person name="Frazier M."/>
            <person name="Venter J.C."/>
        </authorList>
    </citation>
    <scope>NUCLEOTIDE SEQUENCE [LARGE SCALE GENOMIC DNA]</scope>
    <source>
        <strain evidence="3 4">PCC 7420</strain>
    </source>
</reference>
<keyword evidence="2" id="KW-0472">Membrane</keyword>
<feature type="transmembrane region" description="Helical" evidence="2">
    <location>
        <begin position="304"/>
        <end position="324"/>
    </location>
</feature>
<dbReference type="HOGENOM" id="CLU_569513_0_0_3"/>